<evidence type="ECO:0000313" key="4">
    <source>
        <dbReference type="Proteomes" id="UP000516437"/>
    </source>
</evidence>
<dbReference type="Gene3D" id="1.25.40.10">
    <property type="entry name" value="Tetratricopeptide repeat domain"/>
    <property type="match status" value="1"/>
</dbReference>
<protein>
    <recommendedName>
        <fullName evidence="5">Pentatricopeptide repeat-containing protein</fullName>
    </recommendedName>
</protein>
<keyword evidence="1" id="KW-0677">Repeat</keyword>
<evidence type="ECO:0000256" key="2">
    <source>
        <dbReference type="PROSITE-ProRule" id="PRU00708"/>
    </source>
</evidence>
<reference evidence="3 4" key="1">
    <citation type="journal article" date="2019" name="Plant Biotechnol. J.">
        <title>The red bayberry genome and genetic basis of sex determination.</title>
        <authorList>
            <person name="Jia H.M."/>
            <person name="Jia H.J."/>
            <person name="Cai Q.L."/>
            <person name="Wang Y."/>
            <person name="Zhao H.B."/>
            <person name="Yang W.F."/>
            <person name="Wang G.Y."/>
            <person name="Li Y.H."/>
            <person name="Zhan D.L."/>
            <person name="Shen Y.T."/>
            <person name="Niu Q.F."/>
            <person name="Chang L."/>
            <person name="Qiu J."/>
            <person name="Zhao L."/>
            <person name="Xie H.B."/>
            <person name="Fu W.Y."/>
            <person name="Jin J."/>
            <person name="Li X.W."/>
            <person name="Jiao Y."/>
            <person name="Zhou C.C."/>
            <person name="Tu T."/>
            <person name="Chai C.Y."/>
            <person name="Gao J.L."/>
            <person name="Fan L.J."/>
            <person name="van de Weg E."/>
            <person name="Wang J.Y."/>
            <person name="Gao Z.S."/>
        </authorList>
    </citation>
    <scope>NUCLEOTIDE SEQUENCE [LARGE SCALE GENOMIC DNA]</scope>
    <source>
        <tissue evidence="3">Leaves</tissue>
    </source>
</reference>
<gene>
    <name evidence="3" type="ORF">CJ030_MR6G004353</name>
</gene>
<dbReference type="AlphaFoldDB" id="A0A6A1VB14"/>
<dbReference type="OrthoDB" id="662260at2759"/>
<dbReference type="InterPro" id="IPR044190">
    <property type="entry name" value="THA8-like"/>
</dbReference>
<name>A0A6A1VB14_9ROSI</name>
<dbReference type="PANTHER" id="PTHR47594:SF4">
    <property type="entry name" value="OS04G0475500 PROTEIN"/>
    <property type="match status" value="1"/>
</dbReference>
<dbReference type="InterPro" id="IPR002885">
    <property type="entry name" value="PPR_rpt"/>
</dbReference>
<feature type="repeat" description="PPR" evidence="2">
    <location>
        <begin position="164"/>
        <end position="198"/>
    </location>
</feature>
<dbReference type="InterPro" id="IPR011990">
    <property type="entry name" value="TPR-like_helical_dom_sf"/>
</dbReference>
<keyword evidence="4" id="KW-1185">Reference proteome</keyword>
<evidence type="ECO:0008006" key="5">
    <source>
        <dbReference type="Google" id="ProtNLM"/>
    </source>
</evidence>
<dbReference type="PROSITE" id="PS51375">
    <property type="entry name" value="PPR"/>
    <property type="match status" value="1"/>
</dbReference>
<dbReference type="Proteomes" id="UP000516437">
    <property type="component" value="Chromosome 6"/>
</dbReference>
<evidence type="ECO:0000256" key="1">
    <source>
        <dbReference type="ARBA" id="ARBA00022737"/>
    </source>
</evidence>
<dbReference type="PANTHER" id="PTHR47594">
    <property type="entry name" value="PPR CONTAINING PLANT-LIKE PROTEIN"/>
    <property type="match status" value="1"/>
</dbReference>
<proteinExistence type="predicted"/>
<dbReference type="Pfam" id="PF13041">
    <property type="entry name" value="PPR_2"/>
    <property type="match status" value="1"/>
</dbReference>
<accession>A0A6A1VB14</accession>
<dbReference type="NCBIfam" id="TIGR00756">
    <property type="entry name" value="PPR"/>
    <property type="match status" value="1"/>
</dbReference>
<comment type="caution">
    <text evidence="3">The sequence shown here is derived from an EMBL/GenBank/DDBJ whole genome shotgun (WGS) entry which is preliminary data.</text>
</comment>
<evidence type="ECO:0000313" key="3">
    <source>
        <dbReference type="EMBL" id="KAB1209871.1"/>
    </source>
</evidence>
<organism evidence="3 4">
    <name type="scientific">Morella rubra</name>
    <name type="common">Chinese bayberry</name>
    <dbReference type="NCBI Taxonomy" id="262757"/>
    <lineage>
        <taxon>Eukaryota</taxon>
        <taxon>Viridiplantae</taxon>
        <taxon>Streptophyta</taxon>
        <taxon>Embryophyta</taxon>
        <taxon>Tracheophyta</taxon>
        <taxon>Spermatophyta</taxon>
        <taxon>Magnoliopsida</taxon>
        <taxon>eudicotyledons</taxon>
        <taxon>Gunneridae</taxon>
        <taxon>Pentapetalae</taxon>
        <taxon>rosids</taxon>
        <taxon>fabids</taxon>
        <taxon>Fagales</taxon>
        <taxon>Myricaceae</taxon>
        <taxon>Morella</taxon>
    </lineage>
</organism>
<dbReference type="EMBL" id="RXIC02000024">
    <property type="protein sequence ID" value="KAB1209871.1"/>
    <property type="molecule type" value="Genomic_DNA"/>
</dbReference>
<dbReference type="GO" id="GO:0000373">
    <property type="term" value="P:Group II intron splicing"/>
    <property type="evidence" value="ECO:0007669"/>
    <property type="project" value="InterPro"/>
</dbReference>
<dbReference type="GO" id="GO:0003723">
    <property type="term" value="F:RNA binding"/>
    <property type="evidence" value="ECO:0007669"/>
    <property type="project" value="InterPro"/>
</dbReference>
<dbReference type="GO" id="GO:0009658">
    <property type="term" value="P:chloroplast organization"/>
    <property type="evidence" value="ECO:0007669"/>
    <property type="project" value="InterPro"/>
</dbReference>
<sequence length="247" mass="28334">MRLCAIRTPSFTPFSSPSRTIDLVSRKSRWLGPASCVLVSMSHRSKNRKPLQKGRNPSIEAIQTVQALKRAQKDQRSLEQVYHSKFKRLLKLDMVAVLRELLRQNQCLLALKVFEDIRVEYWYKPRVSLYADMITVLGSNGLFEHVELLILSYLKTEAGGLEPEIEGFNSLLRALMSFNRTDLAMECYALMRQVGCEPDKSSFKILITGLESTGETDHSAIIRQDARVLYGEEPEFLEEKEEMMVSR</sequence>